<reference evidence="1 2" key="1">
    <citation type="submission" date="2018-12" db="EMBL/GenBank/DDBJ databases">
        <title>Venturia inaequalis Genome Resource.</title>
        <authorList>
            <person name="Lichtner F.J."/>
        </authorList>
    </citation>
    <scope>NUCLEOTIDE SEQUENCE [LARGE SCALE GENOMIC DNA]</scope>
    <source>
        <strain evidence="1 2">120213</strain>
    </source>
</reference>
<organism evidence="1 2">
    <name type="scientific">Venturia inaequalis</name>
    <name type="common">Apple scab fungus</name>
    <dbReference type="NCBI Taxonomy" id="5025"/>
    <lineage>
        <taxon>Eukaryota</taxon>
        <taxon>Fungi</taxon>
        <taxon>Dikarya</taxon>
        <taxon>Ascomycota</taxon>
        <taxon>Pezizomycotina</taxon>
        <taxon>Dothideomycetes</taxon>
        <taxon>Pleosporomycetidae</taxon>
        <taxon>Venturiales</taxon>
        <taxon>Venturiaceae</taxon>
        <taxon>Venturia</taxon>
    </lineage>
</organism>
<dbReference type="EMBL" id="WNWS01000011">
    <property type="protein sequence ID" value="KAE9988082.1"/>
    <property type="molecule type" value="Genomic_DNA"/>
</dbReference>
<protein>
    <submittedName>
        <fullName evidence="1">Uncharacterized protein</fullName>
    </submittedName>
</protein>
<evidence type="ECO:0000313" key="2">
    <source>
        <dbReference type="Proteomes" id="UP000447873"/>
    </source>
</evidence>
<gene>
    <name evidence="1" type="ORF">EG328_000552</name>
</gene>
<dbReference type="Proteomes" id="UP000447873">
    <property type="component" value="Unassembled WGS sequence"/>
</dbReference>
<proteinExistence type="predicted"/>
<sequence>MAFMPTIHEKLVSANLSRSVVAVYRRENLDDYIISTHLGFVNNIFVHPRVDQTSAASIAKPFVITRIIHIRDRPVNHTTTATPPLHCSSNYLETNFTFGFGSSVGFCKSYCQEFIAIYLHLTVSFGFLIFANMEESRRSMPSLEPLTRQVGTIRLEPAMDTDSTFFTAVQNLPEEQAILLFTPAIASETDSDPFEPLGRAIHTHHRIVRHVPYSLIDGFTYVHEAHLAHPSVGAVFIAVLSGEEYEQRWLNQQKRFSDSVLKGTNRPDGTTLPAVRMSVGAKSIGGASGWDCGAWCSGKDGPDPFVKMADAIFNKGYVSES</sequence>
<dbReference type="AlphaFoldDB" id="A0A8H3VDQ8"/>
<comment type="caution">
    <text evidence="1">The sequence shown here is derived from an EMBL/GenBank/DDBJ whole genome shotgun (WGS) entry which is preliminary data.</text>
</comment>
<evidence type="ECO:0000313" key="1">
    <source>
        <dbReference type="EMBL" id="KAE9988082.1"/>
    </source>
</evidence>
<name>A0A8H3VDQ8_VENIN</name>
<accession>A0A8H3VDQ8</accession>